<dbReference type="EMBL" id="JAJJMB010009193">
    <property type="protein sequence ID" value="KAI3915089.1"/>
    <property type="molecule type" value="Genomic_DNA"/>
</dbReference>
<dbReference type="InterPro" id="IPR044837">
    <property type="entry name" value="REM16-like"/>
</dbReference>
<protein>
    <recommendedName>
        <fullName evidence="7">TF-B3 domain-containing protein</fullName>
    </recommendedName>
</protein>
<dbReference type="Gene3D" id="2.40.330.10">
    <property type="entry name" value="DNA-binding pseudobarrel domain"/>
    <property type="match status" value="1"/>
</dbReference>
<dbReference type="InterPro" id="IPR015300">
    <property type="entry name" value="DNA-bd_pseudobarrel_sf"/>
</dbReference>
<reference evidence="8" key="1">
    <citation type="submission" date="2022-04" db="EMBL/GenBank/DDBJ databases">
        <title>A functionally conserved STORR gene fusion in Papaver species that diverged 16.8 million years ago.</title>
        <authorList>
            <person name="Catania T."/>
        </authorList>
    </citation>
    <scope>NUCLEOTIDE SEQUENCE</scope>
    <source>
        <strain evidence="8">S-188037</strain>
    </source>
</reference>
<keyword evidence="5" id="KW-0539">Nucleus</keyword>
<dbReference type="PROSITE" id="PS50863">
    <property type="entry name" value="B3"/>
    <property type="match status" value="1"/>
</dbReference>
<dbReference type="SMART" id="SM01019">
    <property type="entry name" value="B3"/>
    <property type="match status" value="1"/>
</dbReference>
<keyword evidence="4" id="KW-0804">Transcription</keyword>
<evidence type="ECO:0000256" key="4">
    <source>
        <dbReference type="ARBA" id="ARBA00023163"/>
    </source>
</evidence>
<gene>
    <name evidence="8" type="ORF">MKW98_011988</name>
</gene>
<keyword evidence="3" id="KW-0238">DNA-binding</keyword>
<comment type="caution">
    <text evidence="8">The sequence shown here is derived from an EMBL/GenBank/DDBJ whole genome shotgun (WGS) entry which is preliminary data.</text>
</comment>
<dbReference type="SUPFAM" id="SSF101936">
    <property type="entry name" value="DNA-binding pseudobarrel domain"/>
    <property type="match status" value="1"/>
</dbReference>
<evidence type="ECO:0000259" key="7">
    <source>
        <dbReference type="PROSITE" id="PS50863"/>
    </source>
</evidence>
<comment type="subcellular location">
    <subcellularLocation>
        <location evidence="1">Nucleus</location>
    </subcellularLocation>
</comment>
<evidence type="ECO:0000256" key="6">
    <source>
        <dbReference type="SAM" id="MobiDB-lite"/>
    </source>
</evidence>
<keyword evidence="2" id="KW-0805">Transcription regulation</keyword>
<dbReference type="PANTHER" id="PTHR31391">
    <property type="entry name" value="B3 DOMAIN-CONTAINING PROTEIN OS11G0197600-RELATED"/>
    <property type="match status" value="1"/>
</dbReference>
<feature type="region of interest" description="Disordered" evidence="6">
    <location>
        <begin position="145"/>
        <end position="193"/>
    </location>
</feature>
<feature type="domain" description="TF-B3" evidence="7">
    <location>
        <begin position="26"/>
        <end position="115"/>
    </location>
</feature>
<dbReference type="PANTHER" id="PTHR31391:SF101">
    <property type="entry name" value="B3 DOMAIN-CONTAINING PROTEIN OS01G0234100"/>
    <property type="match status" value="1"/>
</dbReference>
<dbReference type="InterPro" id="IPR003340">
    <property type="entry name" value="B3_DNA-bd"/>
</dbReference>
<dbReference type="CDD" id="cd10017">
    <property type="entry name" value="B3_DNA"/>
    <property type="match status" value="1"/>
</dbReference>
<evidence type="ECO:0000256" key="2">
    <source>
        <dbReference type="ARBA" id="ARBA00023015"/>
    </source>
</evidence>
<dbReference type="Pfam" id="PF02362">
    <property type="entry name" value="B3"/>
    <property type="match status" value="1"/>
</dbReference>
<evidence type="ECO:0000256" key="3">
    <source>
        <dbReference type="ARBA" id="ARBA00023125"/>
    </source>
</evidence>
<evidence type="ECO:0000313" key="8">
    <source>
        <dbReference type="EMBL" id="KAI3915089.1"/>
    </source>
</evidence>
<name>A0AAD4XJ13_9MAGN</name>
<sequence>MGEATLSAKMQAEEIQSTLDPSIPSLIIVMLKSQVGGGFWLGVPSKFARAFMSKDRIVMTLEDQNGKNYEVTYIPAGLSGGWKRFAVDHKLRVGDAVLFQLVDLIKFKVFIVKGNGVADTDSGEDIDGIEDIDAALSRLQLKAQAQRSTQGDAGKTLKPEGKPAAKRRRLAPSAVVRDENGSQQQPDDDNGDVVDSVVGDFESFTKIVNDLVGDSEMPEDVMAKYYELCCTRNSFLHTNIRPGHNSNLAAGMIIETVQIVYGIIVEKQIGSLEKLGMSVDFVFPRLNELQKLSERAVRRLPYQQIYQE</sequence>
<evidence type="ECO:0000256" key="5">
    <source>
        <dbReference type="ARBA" id="ARBA00023242"/>
    </source>
</evidence>
<evidence type="ECO:0000256" key="1">
    <source>
        <dbReference type="ARBA" id="ARBA00004123"/>
    </source>
</evidence>
<proteinExistence type="predicted"/>
<accession>A0AAD4XJ13</accession>
<dbReference type="AlphaFoldDB" id="A0AAD4XJ13"/>
<evidence type="ECO:0000313" key="9">
    <source>
        <dbReference type="Proteomes" id="UP001202328"/>
    </source>
</evidence>
<keyword evidence="9" id="KW-1185">Reference proteome</keyword>
<dbReference type="GO" id="GO:0005634">
    <property type="term" value="C:nucleus"/>
    <property type="evidence" value="ECO:0007669"/>
    <property type="project" value="UniProtKB-SubCell"/>
</dbReference>
<dbReference type="GO" id="GO:0003677">
    <property type="term" value="F:DNA binding"/>
    <property type="evidence" value="ECO:0007669"/>
    <property type="project" value="UniProtKB-KW"/>
</dbReference>
<organism evidence="8 9">
    <name type="scientific">Papaver atlanticum</name>
    <dbReference type="NCBI Taxonomy" id="357466"/>
    <lineage>
        <taxon>Eukaryota</taxon>
        <taxon>Viridiplantae</taxon>
        <taxon>Streptophyta</taxon>
        <taxon>Embryophyta</taxon>
        <taxon>Tracheophyta</taxon>
        <taxon>Spermatophyta</taxon>
        <taxon>Magnoliopsida</taxon>
        <taxon>Ranunculales</taxon>
        <taxon>Papaveraceae</taxon>
        <taxon>Papaveroideae</taxon>
        <taxon>Papaver</taxon>
    </lineage>
</organism>
<dbReference type="Proteomes" id="UP001202328">
    <property type="component" value="Unassembled WGS sequence"/>
</dbReference>